<dbReference type="InterPro" id="IPR029057">
    <property type="entry name" value="PRTase-like"/>
</dbReference>
<keyword evidence="1" id="KW-0934">Plastid</keyword>
<dbReference type="SUPFAM" id="SSF53271">
    <property type="entry name" value="PRTase-like"/>
    <property type="match status" value="1"/>
</dbReference>
<sequence length="187" mass="21933">MLLNIYLISHPIIKILSNSITYLNNNQTINEYNYKYLGLFLIYEIMRKHISLKSIYINKISYIKEISILDSNIEYYIITNLLNTHYIIGDIKILIPNINIINITNNIESMNDQIKEQINYLNKNKKIIILDNILDQSWTMILISNLINELNINTNSINIACLACYNQILDNIGQKYPQLNIYTTKII</sequence>
<reference evidence="1" key="2">
    <citation type="submission" date="2019-04" db="EMBL/GenBank/DDBJ databases">
        <authorList>
            <person name="Pasella M."/>
        </authorList>
    </citation>
    <scope>NUCLEOTIDE SEQUENCE</scope>
    <source>
        <strain evidence="1">PD2929_1</strain>
    </source>
</reference>
<evidence type="ECO:0000313" key="1">
    <source>
        <dbReference type="EMBL" id="QCI04536.1"/>
    </source>
</evidence>
<reference evidence="1" key="1">
    <citation type="journal article" date="2019" name="Mol. Phylogenet. Evol.">
        <title>Morphological evolution and classification of the red algal order Ceramiales inferred using plastid phylogenomics.</title>
        <authorList>
            <person name="Diaz-Tapia P."/>
            <person name="Pasella M.M."/>
            <person name="Verbruggen H."/>
            <person name="Maggs C.A."/>
        </authorList>
    </citation>
    <scope>NUCLEOTIDE SEQUENCE</scope>
    <source>
        <strain evidence="1">PD2929_1</strain>
    </source>
</reference>
<accession>A0A4D6WM62</accession>
<name>A0A4D6WM62_9FLOR</name>
<gene>
    <name evidence="1" type="primary">orf187</name>
</gene>
<evidence type="ECO:0008006" key="2">
    <source>
        <dbReference type="Google" id="ProtNLM"/>
    </source>
</evidence>
<geneLocation type="plastid" evidence="1"/>
<protein>
    <recommendedName>
        <fullName evidence="2">Uracil phosphoribosyltransferase</fullName>
    </recommendedName>
</protein>
<dbReference type="AlphaFoldDB" id="A0A4D6WM62"/>
<proteinExistence type="predicted"/>
<dbReference type="EMBL" id="MK814611">
    <property type="protein sequence ID" value="QCI04536.1"/>
    <property type="molecule type" value="Genomic_DNA"/>
</dbReference>
<organism evidence="1">
    <name type="scientific">Apoglossum ruscifolium</name>
    <dbReference type="NCBI Taxonomy" id="167976"/>
    <lineage>
        <taxon>Eukaryota</taxon>
        <taxon>Rhodophyta</taxon>
        <taxon>Florideophyceae</taxon>
        <taxon>Rhodymeniophycidae</taxon>
        <taxon>Ceramiales</taxon>
        <taxon>Delesseriaceae</taxon>
        <taxon>Apoglossum</taxon>
    </lineage>
</organism>
<dbReference type="Gene3D" id="3.40.50.2020">
    <property type="match status" value="1"/>
</dbReference>